<dbReference type="PANTHER" id="PTHR43312:SF1">
    <property type="entry name" value="NADP-DEPENDENT OXIDOREDUCTASE DOMAIN-CONTAINING PROTEIN"/>
    <property type="match status" value="1"/>
</dbReference>
<gene>
    <name evidence="2" type="ORF">ACFFK0_11125</name>
</gene>
<name>A0ABV6DK13_9BACL</name>
<dbReference type="CDD" id="cd19095">
    <property type="entry name" value="AKR_PA4992-like"/>
    <property type="match status" value="1"/>
</dbReference>
<dbReference type="PRINTS" id="PR00069">
    <property type="entry name" value="ALDKETRDTASE"/>
</dbReference>
<protein>
    <submittedName>
        <fullName evidence="2">Aldo/keto reductase</fullName>
    </submittedName>
</protein>
<dbReference type="InterPro" id="IPR023210">
    <property type="entry name" value="NADP_OxRdtase_dom"/>
</dbReference>
<evidence type="ECO:0000313" key="3">
    <source>
        <dbReference type="Proteomes" id="UP001589776"/>
    </source>
</evidence>
<comment type="caution">
    <text evidence="2">The sequence shown here is derived from an EMBL/GenBank/DDBJ whole genome shotgun (WGS) entry which is preliminary data.</text>
</comment>
<dbReference type="InterPro" id="IPR036812">
    <property type="entry name" value="NAD(P)_OxRdtase_dom_sf"/>
</dbReference>
<dbReference type="Pfam" id="PF00248">
    <property type="entry name" value="Aldo_ket_red"/>
    <property type="match status" value="1"/>
</dbReference>
<feature type="domain" description="NADP-dependent oxidoreductase" evidence="1">
    <location>
        <begin position="15"/>
        <end position="288"/>
    </location>
</feature>
<proteinExistence type="predicted"/>
<keyword evidence="3" id="KW-1185">Reference proteome</keyword>
<dbReference type="Proteomes" id="UP001589776">
    <property type="component" value="Unassembled WGS sequence"/>
</dbReference>
<dbReference type="RefSeq" id="WP_377470249.1">
    <property type="nucleotide sequence ID" value="NZ_JBHLWN010000044.1"/>
</dbReference>
<sequence length="302" mass="33523">MDQAVLGRTGLSVTKLGYGAMEIRGPRVWSGKPVSDADSERILNAVLDAGINFIDTSYDYGRSEELIGRFIGHRRSEFILATKCGCTLVDCGDHDETPHVWTRDNLLHNIDTSLRRMKTDYIDVLQLHGPTVQQAEEGRLVDVMKEIQATGKVRWIGISSYVPHLPAYIGWNDFDTFQIPYSALEREHEQLITHAAATGAGVIIRGGVGQGEPGIGRGSAERWAAWERAKLDELLEEGEQRTGFLLRFTLSHPHMATTIVGTKNPAHLMDNIRHAAKGPLPQEVYEEAKRRLDAIGQTALSM</sequence>
<organism evidence="2 3">
    <name type="scientific">Paenibacillus chartarius</name>
    <dbReference type="NCBI Taxonomy" id="747481"/>
    <lineage>
        <taxon>Bacteria</taxon>
        <taxon>Bacillati</taxon>
        <taxon>Bacillota</taxon>
        <taxon>Bacilli</taxon>
        <taxon>Bacillales</taxon>
        <taxon>Paenibacillaceae</taxon>
        <taxon>Paenibacillus</taxon>
    </lineage>
</organism>
<dbReference type="InterPro" id="IPR020471">
    <property type="entry name" value="AKR"/>
</dbReference>
<evidence type="ECO:0000259" key="1">
    <source>
        <dbReference type="Pfam" id="PF00248"/>
    </source>
</evidence>
<dbReference type="Gene3D" id="3.20.20.100">
    <property type="entry name" value="NADP-dependent oxidoreductase domain"/>
    <property type="match status" value="1"/>
</dbReference>
<dbReference type="EMBL" id="JBHLWN010000044">
    <property type="protein sequence ID" value="MFC0212999.1"/>
    <property type="molecule type" value="Genomic_DNA"/>
</dbReference>
<evidence type="ECO:0000313" key="2">
    <source>
        <dbReference type="EMBL" id="MFC0212999.1"/>
    </source>
</evidence>
<dbReference type="InterPro" id="IPR053135">
    <property type="entry name" value="AKR2_Oxidoreductase"/>
</dbReference>
<reference evidence="2 3" key="1">
    <citation type="submission" date="2024-09" db="EMBL/GenBank/DDBJ databases">
        <authorList>
            <person name="Sun Q."/>
            <person name="Mori K."/>
        </authorList>
    </citation>
    <scope>NUCLEOTIDE SEQUENCE [LARGE SCALE GENOMIC DNA]</scope>
    <source>
        <strain evidence="2 3">CCM 7759</strain>
    </source>
</reference>
<accession>A0ABV6DK13</accession>
<dbReference type="SUPFAM" id="SSF51430">
    <property type="entry name" value="NAD(P)-linked oxidoreductase"/>
    <property type="match status" value="1"/>
</dbReference>
<dbReference type="PANTHER" id="PTHR43312">
    <property type="entry name" value="D-THREO-ALDOSE 1-DEHYDROGENASE"/>
    <property type="match status" value="1"/>
</dbReference>